<organism evidence="2">
    <name type="scientific">Amphimedon queenslandica</name>
    <name type="common">Sponge</name>
    <dbReference type="NCBI Taxonomy" id="400682"/>
    <lineage>
        <taxon>Eukaryota</taxon>
        <taxon>Metazoa</taxon>
        <taxon>Porifera</taxon>
        <taxon>Demospongiae</taxon>
        <taxon>Heteroscleromorpha</taxon>
        <taxon>Haplosclerida</taxon>
        <taxon>Niphatidae</taxon>
        <taxon>Amphimedon</taxon>
    </lineage>
</organism>
<evidence type="ECO:0000256" key="1">
    <source>
        <dbReference type="SAM" id="Coils"/>
    </source>
</evidence>
<feature type="coiled-coil region" evidence="1">
    <location>
        <begin position="27"/>
        <end position="54"/>
    </location>
</feature>
<keyword evidence="1" id="KW-0175">Coiled coil</keyword>
<reference evidence="2" key="1">
    <citation type="submission" date="2017-05" db="UniProtKB">
        <authorList>
            <consortium name="EnsemblMetazoa"/>
        </authorList>
    </citation>
    <scope>IDENTIFICATION</scope>
</reference>
<sequence length="55" mass="6621">TAEVRRGLNFEVDELKSDLCYLKTKLVEENKKEKEKFQESIKSLNTRIRQHKKLK</sequence>
<dbReference type="AlphaFoldDB" id="A0A1X7TNG0"/>
<dbReference type="EnsemblMetazoa" id="Aqu2.1.16414_001">
    <property type="protein sequence ID" value="Aqu2.1.16414_001"/>
    <property type="gene ID" value="Aqu2.1.16414"/>
</dbReference>
<accession>A0A1X7TNG0</accession>
<evidence type="ECO:0000313" key="2">
    <source>
        <dbReference type="EnsemblMetazoa" id="Aqu2.1.16414_001"/>
    </source>
</evidence>
<proteinExistence type="predicted"/>
<name>A0A1X7TNG0_AMPQE</name>
<dbReference type="InParanoid" id="A0A1X7TNG0"/>
<protein>
    <submittedName>
        <fullName evidence="2">Uncharacterized protein</fullName>
    </submittedName>
</protein>